<organism evidence="1">
    <name type="scientific">Salmonella typhimurium</name>
    <dbReference type="NCBI Taxonomy" id="90371"/>
    <lineage>
        <taxon>Bacteria</taxon>
        <taxon>Pseudomonadati</taxon>
        <taxon>Pseudomonadota</taxon>
        <taxon>Gammaproteobacteria</taxon>
        <taxon>Enterobacterales</taxon>
        <taxon>Enterobacteriaceae</taxon>
        <taxon>Salmonella</taxon>
    </lineage>
</organism>
<sequence length="183" mass="21331">MILLSKQTPLGAGRHRKCYTHPDNARRCIKVIYNRDHGGDKEIRRELSYYAHLSRYLTDWSAIPRYYGTVETDCGTGYVYDMITDFNGAPSITLTEFAAQCRYEEDVAVLRRLLKKLKRYLLDNHIVTMSLKPQNILCQRISESEVVPVVCDNLGESTFIPLATWSTWCCERKLERVWQRFIA</sequence>
<feature type="non-terminal residue" evidence="1">
    <location>
        <position position="183"/>
    </location>
</feature>
<evidence type="ECO:0000313" key="1">
    <source>
        <dbReference type="EMBL" id="HAD0709292.1"/>
    </source>
</evidence>
<accession>A0A708V0X0</accession>
<comment type="caution">
    <text evidence="1">The sequence shown here is derived from an EMBL/GenBank/DDBJ whole genome shotgun (WGS) entry which is preliminary data.</text>
</comment>
<gene>
    <name evidence="1" type="primary">yrbL</name>
    <name evidence="1" type="ORF">G0O14_13195</name>
</gene>
<dbReference type="SUPFAM" id="SSF56112">
    <property type="entry name" value="Protein kinase-like (PK-like)"/>
    <property type="match status" value="1"/>
</dbReference>
<reference evidence="1" key="2">
    <citation type="submission" date="2019-08" db="EMBL/GenBank/DDBJ databases">
        <authorList>
            <consortium name="NCBI Pathogen Detection Project"/>
        </authorList>
    </citation>
    <scope>NUCLEOTIDE SEQUENCE</scope>
    <source>
        <strain evidence="1">SSI_AA400</strain>
    </source>
</reference>
<dbReference type="Pfam" id="PF10707">
    <property type="entry name" value="YrbL-PhoP_reg"/>
    <property type="match status" value="1"/>
</dbReference>
<dbReference type="NCBIfam" id="NF007671">
    <property type="entry name" value="PRK10345.1"/>
    <property type="match status" value="1"/>
</dbReference>
<name>A0A708V0X0_SALTM</name>
<protein>
    <submittedName>
        <fullName evidence="1">PhoP regulatory network protein YrbL</fullName>
    </submittedName>
</protein>
<dbReference type="InterPro" id="IPR019647">
    <property type="entry name" value="PhoP_reg_network_YrbL"/>
</dbReference>
<dbReference type="InterPro" id="IPR011009">
    <property type="entry name" value="Kinase-like_dom_sf"/>
</dbReference>
<dbReference type="AlphaFoldDB" id="A0A708V0X0"/>
<dbReference type="EMBL" id="DAANOF010000022">
    <property type="protein sequence ID" value="HAD0709292.1"/>
    <property type="molecule type" value="Genomic_DNA"/>
</dbReference>
<proteinExistence type="predicted"/>
<reference evidence="1" key="1">
    <citation type="journal article" date="2018" name="Genome Biol.">
        <title>SKESA: strategic k-mer extension for scrupulous assemblies.</title>
        <authorList>
            <person name="Souvorov A."/>
            <person name="Agarwala R."/>
            <person name="Lipman D.J."/>
        </authorList>
    </citation>
    <scope>NUCLEOTIDE SEQUENCE</scope>
    <source>
        <strain evidence="1">SSI_AA400</strain>
    </source>
</reference>